<proteinExistence type="predicted"/>
<dbReference type="Gene3D" id="3.20.20.140">
    <property type="entry name" value="Metal-dependent hydrolases"/>
    <property type="match status" value="3"/>
</dbReference>
<dbReference type="GO" id="GO:0046872">
    <property type="term" value="F:metal ion binding"/>
    <property type="evidence" value="ECO:0007669"/>
    <property type="project" value="UniProtKB-KW"/>
</dbReference>
<dbReference type="Proteomes" id="UP001044222">
    <property type="component" value="Chromosome 7"/>
</dbReference>
<evidence type="ECO:0000259" key="6">
    <source>
        <dbReference type="Pfam" id="PF08451"/>
    </source>
</evidence>
<dbReference type="InterPro" id="IPR001365">
    <property type="entry name" value="A_deaminase_dom"/>
</dbReference>
<feature type="domain" description="Adenosine deaminase" evidence="5">
    <location>
        <begin position="250"/>
        <end position="331"/>
    </location>
</feature>
<dbReference type="AlphaFoldDB" id="A0A9D3MBA2"/>
<evidence type="ECO:0000259" key="5">
    <source>
        <dbReference type="Pfam" id="PF00962"/>
    </source>
</evidence>
<dbReference type="EMBL" id="JAFIRN010000007">
    <property type="protein sequence ID" value="KAG5845870.1"/>
    <property type="molecule type" value="Genomic_DNA"/>
</dbReference>
<evidence type="ECO:0000256" key="3">
    <source>
        <dbReference type="ARBA" id="ARBA00022801"/>
    </source>
</evidence>
<name>A0A9D3MBA2_ANGAN</name>
<evidence type="ECO:0000256" key="1">
    <source>
        <dbReference type="ARBA" id="ARBA00001947"/>
    </source>
</evidence>
<comment type="caution">
    <text evidence="7">The sequence shown here is derived from an EMBL/GenBank/DDBJ whole genome shotgun (WGS) entry which is preliminary data.</text>
</comment>
<dbReference type="InterPro" id="IPR013659">
    <property type="entry name" value="A_deaminase_N"/>
</dbReference>
<dbReference type="GO" id="GO:0004000">
    <property type="term" value="F:adenosine deaminase activity"/>
    <property type="evidence" value="ECO:0007669"/>
    <property type="project" value="TreeGrafter"/>
</dbReference>
<keyword evidence="3" id="KW-0378">Hydrolase</keyword>
<dbReference type="InterPro" id="IPR032466">
    <property type="entry name" value="Metal_Hydrolase"/>
</dbReference>
<feature type="domain" description="Adenosine/AMP deaminase N-terminal" evidence="6">
    <location>
        <begin position="33"/>
        <end position="99"/>
    </location>
</feature>
<accession>A0A9D3MBA2</accession>
<feature type="signal peptide" evidence="4">
    <location>
        <begin position="1"/>
        <end position="28"/>
    </location>
</feature>
<sequence>MALLSSLHGSQVTLLSVLLLCWAGVCGGIPDPRQRELLIQQEASRQTGGTVVLTEAERRLSAQLHKLKQQEVEGPQFPPALHFFKALPLIQRSPVFRLLQKMPKGAALHIHDFAVGGVDWLMKNVTYRPHCYICFTASQSVRFLFSAKRPRPLPQCSAWVLLETLRGKVDNTTDLDNRGLNVSEVKAVVEEAIHLQKEFPEVMAGFDLVGREDGGRPLWYFREALSLPAELGVTLPYFFHAGETAKELSRKRDVAVEVGPISNQVLGLVSDLRNHPAAALMSEGHPMVVSSDDPATFGATGLSYDFYEAFVGLGGMNAHLGTLKELAINSIR</sequence>
<dbReference type="GO" id="GO:0046103">
    <property type="term" value="P:inosine biosynthetic process"/>
    <property type="evidence" value="ECO:0007669"/>
    <property type="project" value="TreeGrafter"/>
</dbReference>
<dbReference type="Pfam" id="PF00962">
    <property type="entry name" value="A_deaminase"/>
    <property type="match status" value="1"/>
</dbReference>
<evidence type="ECO:0000313" key="7">
    <source>
        <dbReference type="EMBL" id="KAG5845870.1"/>
    </source>
</evidence>
<keyword evidence="8" id="KW-1185">Reference proteome</keyword>
<comment type="cofactor">
    <cofactor evidence="1">
        <name>Zn(2+)</name>
        <dbReference type="ChEBI" id="CHEBI:29105"/>
    </cofactor>
</comment>
<dbReference type="PANTHER" id="PTHR11409:SF39">
    <property type="entry name" value="ADENOSINE DEAMINASE 2"/>
    <property type="match status" value="1"/>
</dbReference>
<dbReference type="Pfam" id="PF08451">
    <property type="entry name" value="A_deaminase_N"/>
    <property type="match status" value="1"/>
</dbReference>
<dbReference type="SUPFAM" id="SSF51556">
    <property type="entry name" value="Metallo-dependent hydrolases"/>
    <property type="match status" value="1"/>
</dbReference>
<feature type="chain" id="PRO_5038723686" description="Adenosine deaminase" evidence="4">
    <location>
        <begin position="29"/>
        <end position="332"/>
    </location>
</feature>
<dbReference type="PANTHER" id="PTHR11409">
    <property type="entry name" value="ADENOSINE DEAMINASE"/>
    <property type="match status" value="1"/>
</dbReference>
<organism evidence="7 8">
    <name type="scientific">Anguilla anguilla</name>
    <name type="common">European freshwater eel</name>
    <name type="synonym">Muraena anguilla</name>
    <dbReference type="NCBI Taxonomy" id="7936"/>
    <lineage>
        <taxon>Eukaryota</taxon>
        <taxon>Metazoa</taxon>
        <taxon>Chordata</taxon>
        <taxon>Craniata</taxon>
        <taxon>Vertebrata</taxon>
        <taxon>Euteleostomi</taxon>
        <taxon>Actinopterygii</taxon>
        <taxon>Neopterygii</taxon>
        <taxon>Teleostei</taxon>
        <taxon>Anguilliformes</taxon>
        <taxon>Anguillidae</taxon>
        <taxon>Anguilla</taxon>
    </lineage>
</organism>
<reference evidence="7" key="1">
    <citation type="submission" date="2021-01" db="EMBL/GenBank/DDBJ databases">
        <title>A chromosome-scale assembly of European eel, Anguilla anguilla.</title>
        <authorList>
            <person name="Henkel C."/>
            <person name="Jong-Raadsen S.A."/>
            <person name="Dufour S."/>
            <person name="Weltzien F.-A."/>
            <person name="Palstra A.P."/>
            <person name="Pelster B."/>
            <person name="Spaink H.P."/>
            <person name="Van Den Thillart G.E."/>
            <person name="Jansen H."/>
            <person name="Zahm M."/>
            <person name="Klopp C."/>
            <person name="Cedric C."/>
            <person name="Louis A."/>
            <person name="Berthelot C."/>
            <person name="Parey E."/>
            <person name="Roest Crollius H."/>
            <person name="Montfort J."/>
            <person name="Robinson-Rechavi M."/>
            <person name="Bucao C."/>
            <person name="Bouchez O."/>
            <person name="Gislard M."/>
            <person name="Lluch J."/>
            <person name="Milhes M."/>
            <person name="Lampietro C."/>
            <person name="Lopez Roques C."/>
            <person name="Donnadieu C."/>
            <person name="Braasch I."/>
            <person name="Desvignes T."/>
            <person name="Postlethwait J."/>
            <person name="Bobe J."/>
            <person name="Guiguen Y."/>
            <person name="Dirks R."/>
        </authorList>
    </citation>
    <scope>NUCLEOTIDE SEQUENCE</scope>
    <source>
        <strain evidence="7">Tag_6206</strain>
        <tissue evidence="7">Liver</tissue>
    </source>
</reference>
<evidence type="ECO:0000256" key="4">
    <source>
        <dbReference type="SAM" id="SignalP"/>
    </source>
</evidence>
<keyword evidence="2" id="KW-0479">Metal-binding</keyword>
<protein>
    <recommendedName>
        <fullName evidence="9">Adenosine deaminase</fullName>
    </recommendedName>
</protein>
<evidence type="ECO:0008006" key="9">
    <source>
        <dbReference type="Google" id="ProtNLM"/>
    </source>
</evidence>
<evidence type="ECO:0000256" key="2">
    <source>
        <dbReference type="ARBA" id="ARBA00022723"/>
    </source>
</evidence>
<keyword evidence="4" id="KW-0732">Signal</keyword>
<dbReference type="GO" id="GO:0005615">
    <property type="term" value="C:extracellular space"/>
    <property type="evidence" value="ECO:0007669"/>
    <property type="project" value="InterPro"/>
</dbReference>
<evidence type="ECO:0000313" key="8">
    <source>
        <dbReference type="Proteomes" id="UP001044222"/>
    </source>
</evidence>
<dbReference type="GO" id="GO:0006154">
    <property type="term" value="P:adenosine catabolic process"/>
    <property type="evidence" value="ECO:0007669"/>
    <property type="project" value="TreeGrafter"/>
</dbReference>
<dbReference type="InterPro" id="IPR006330">
    <property type="entry name" value="Ado/ade_deaminase"/>
</dbReference>
<gene>
    <name evidence="7" type="ORF">ANANG_G00143760</name>
</gene>